<dbReference type="AlphaFoldDB" id="A0A0D8HEQ3"/>
<dbReference type="EMBL" id="JXYS01000148">
    <property type="protein sequence ID" value="KJF15536.1"/>
    <property type="molecule type" value="Genomic_DNA"/>
</dbReference>
<comment type="caution">
    <text evidence="2">The sequence shown here is derived from an EMBL/GenBank/DDBJ whole genome shotgun (WGS) entry which is preliminary data.</text>
</comment>
<dbReference type="Proteomes" id="UP000032360">
    <property type="component" value="Unassembled WGS sequence"/>
</dbReference>
<reference evidence="2 3" key="1">
    <citation type="submission" date="2015-01" db="EMBL/GenBank/DDBJ databases">
        <title>Draft genome of the acidophilic iron oxidizer Acidithrix ferrooxidans strain Py-F3.</title>
        <authorList>
            <person name="Poehlein A."/>
            <person name="Eisen S."/>
            <person name="Schloemann M."/>
            <person name="Johnson B.D."/>
            <person name="Daniel R."/>
            <person name="Muehling M."/>
        </authorList>
    </citation>
    <scope>NUCLEOTIDE SEQUENCE [LARGE SCALE GENOMIC DNA]</scope>
    <source>
        <strain evidence="2 3">Py-F3</strain>
    </source>
</reference>
<evidence type="ECO:0000313" key="2">
    <source>
        <dbReference type="EMBL" id="KJF15536.1"/>
    </source>
</evidence>
<dbReference type="Gene3D" id="3.40.50.360">
    <property type="match status" value="1"/>
</dbReference>
<sequence>MSKPKIVALSGSAAQKSYNSALLRAIGSLLPETVEFELFEDIKALPFYSPDLDNQNAPEVALRFRQTIKEADAIIIASPEYNYSFTGQIKNALDWASRPYGKHVLIAKPVVLASASTGILGGVRGQLHLREVLHATGSLVLSRPEIFVTSAAQKFNSNLELTDESTWTMLEQAVEALIVHADLKVEDSAA</sequence>
<accession>A0A0D8HEQ3</accession>
<dbReference type="GO" id="GO:0050446">
    <property type="term" value="F:azobenzene reductase (NADP+) activity"/>
    <property type="evidence" value="ECO:0007669"/>
    <property type="project" value="UniProtKB-EC"/>
</dbReference>
<organism evidence="2 3">
    <name type="scientific">Acidithrix ferrooxidans</name>
    <dbReference type="NCBI Taxonomy" id="1280514"/>
    <lineage>
        <taxon>Bacteria</taxon>
        <taxon>Bacillati</taxon>
        <taxon>Actinomycetota</taxon>
        <taxon>Acidimicrobiia</taxon>
        <taxon>Acidimicrobiales</taxon>
        <taxon>Acidimicrobiaceae</taxon>
        <taxon>Acidithrix</taxon>
    </lineage>
</organism>
<dbReference type="InterPro" id="IPR005025">
    <property type="entry name" value="FMN_Rdtase-like_dom"/>
</dbReference>
<gene>
    <name evidence="2" type="primary">azr</name>
    <name evidence="2" type="ORF">AXFE_36160</name>
</gene>
<dbReference type="Pfam" id="PF03358">
    <property type="entry name" value="FMN_red"/>
    <property type="match status" value="1"/>
</dbReference>
<dbReference type="OrthoDB" id="9812295at2"/>
<dbReference type="InterPro" id="IPR029039">
    <property type="entry name" value="Flavoprotein-like_sf"/>
</dbReference>
<dbReference type="PANTHER" id="PTHR30543:SF21">
    <property type="entry name" value="NAD(P)H-DEPENDENT FMN REDUCTASE LOT6"/>
    <property type="match status" value="1"/>
</dbReference>
<name>A0A0D8HEQ3_9ACTN</name>
<dbReference type="STRING" id="1280514.AXFE_36160"/>
<dbReference type="PANTHER" id="PTHR30543">
    <property type="entry name" value="CHROMATE REDUCTASE"/>
    <property type="match status" value="1"/>
</dbReference>
<evidence type="ECO:0000259" key="1">
    <source>
        <dbReference type="Pfam" id="PF03358"/>
    </source>
</evidence>
<dbReference type="InterPro" id="IPR050712">
    <property type="entry name" value="NAD(P)H-dep_reductase"/>
</dbReference>
<dbReference type="EC" id="1.7.1.6" evidence="2"/>
<proteinExistence type="predicted"/>
<protein>
    <submittedName>
        <fullName evidence="2">NADPH azoreductase</fullName>
        <ecNumber evidence="2">1.7.1.6</ecNumber>
    </submittedName>
</protein>
<dbReference type="GO" id="GO:0005829">
    <property type="term" value="C:cytosol"/>
    <property type="evidence" value="ECO:0007669"/>
    <property type="project" value="TreeGrafter"/>
</dbReference>
<evidence type="ECO:0000313" key="3">
    <source>
        <dbReference type="Proteomes" id="UP000032360"/>
    </source>
</evidence>
<keyword evidence="2" id="KW-0560">Oxidoreductase</keyword>
<feature type="domain" description="NADPH-dependent FMN reductase-like" evidence="1">
    <location>
        <begin position="4"/>
        <end position="151"/>
    </location>
</feature>
<dbReference type="RefSeq" id="WP_052607208.1">
    <property type="nucleotide sequence ID" value="NZ_JXYS01000148.1"/>
</dbReference>
<dbReference type="SUPFAM" id="SSF52218">
    <property type="entry name" value="Flavoproteins"/>
    <property type="match status" value="1"/>
</dbReference>
<dbReference type="GO" id="GO:0010181">
    <property type="term" value="F:FMN binding"/>
    <property type="evidence" value="ECO:0007669"/>
    <property type="project" value="TreeGrafter"/>
</dbReference>
<keyword evidence="3" id="KW-1185">Reference proteome</keyword>